<accession>A0A9P6J779</accession>
<name>A0A9P6J779_MORAP</name>
<reference evidence="1" key="1">
    <citation type="journal article" date="2020" name="Fungal Divers.">
        <title>Resolving the Mortierellaceae phylogeny through synthesis of multi-gene phylogenetics and phylogenomics.</title>
        <authorList>
            <person name="Vandepol N."/>
            <person name="Liber J."/>
            <person name="Desiro A."/>
            <person name="Na H."/>
            <person name="Kennedy M."/>
            <person name="Barry K."/>
            <person name="Grigoriev I.V."/>
            <person name="Miller A.N."/>
            <person name="O'Donnell K."/>
            <person name="Stajich J.E."/>
            <person name="Bonito G."/>
        </authorList>
    </citation>
    <scope>NUCLEOTIDE SEQUENCE</scope>
    <source>
        <strain evidence="1">CK1249</strain>
    </source>
</reference>
<dbReference type="EMBL" id="JAAAHY010000396">
    <property type="protein sequence ID" value="KAF9964172.1"/>
    <property type="molecule type" value="Genomic_DNA"/>
</dbReference>
<gene>
    <name evidence="1" type="ORF">BGZ70_006819</name>
</gene>
<dbReference type="Proteomes" id="UP000738359">
    <property type="component" value="Unassembled WGS sequence"/>
</dbReference>
<organism evidence="1 2">
    <name type="scientific">Mortierella alpina</name>
    <name type="common">Oleaginous fungus</name>
    <name type="synonym">Mortierella renispora</name>
    <dbReference type="NCBI Taxonomy" id="64518"/>
    <lineage>
        <taxon>Eukaryota</taxon>
        <taxon>Fungi</taxon>
        <taxon>Fungi incertae sedis</taxon>
        <taxon>Mucoromycota</taxon>
        <taxon>Mortierellomycotina</taxon>
        <taxon>Mortierellomycetes</taxon>
        <taxon>Mortierellales</taxon>
        <taxon>Mortierellaceae</taxon>
        <taxon>Mortierella</taxon>
    </lineage>
</organism>
<proteinExistence type="predicted"/>
<evidence type="ECO:0000313" key="2">
    <source>
        <dbReference type="Proteomes" id="UP000738359"/>
    </source>
</evidence>
<comment type="caution">
    <text evidence="1">The sequence shown here is derived from an EMBL/GenBank/DDBJ whole genome shotgun (WGS) entry which is preliminary data.</text>
</comment>
<protein>
    <submittedName>
        <fullName evidence="1">Uncharacterized protein</fullName>
    </submittedName>
</protein>
<evidence type="ECO:0000313" key="1">
    <source>
        <dbReference type="EMBL" id="KAF9964172.1"/>
    </source>
</evidence>
<sequence length="80" mass="9037">MVGQAQELKEMAKAIALLGEVPDVSMQALNERRQDVQRVAQQADGQFMKLTEAANQVYNELTEIMTLILMSQERKTKAEQ</sequence>
<keyword evidence="2" id="KW-1185">Reference proteome</keyword>
<dbReference type="AlphaFoldDB" id="A0A9P6J779"/>
<dbReference type="OrthoDB" id="2424481at2759"/>